<keyword evidence="3" id="KW-0812">Transmembrane</keyword>
<accession>A0A851TPK8</accession>
<feature type="domain" description="Adenylate cyclase conserved" evidence="4">
    <location>
        <begin position="2"/>
        <end position="56"/>
    </location>
</feature>
<dbReference type="PANTHER" id="PTHR45627">
    <property type="entry name" value="ADENYLATE CYCLASE TYPE 1"/>
    <property type="match status" value="1"/>
</dbReference>
<keyword evidence="1" id="KW-0547">Nucleotide-binding</keyword>
<proteinExistence type="predicted"/>
<dbReference type="AlphaFoldDB" id="A0A851TPK8"/>
<comment type="caution">
    <text evidence="5">The sequence shown here is derived from an EMBL/GenBank/DDBJ whole genome shotgun (WGS) entry which is preliminary data.</text>
</comment>
<dbReference type="GO" id="GO:0005886">
    <property type="term" value="C:plasma membrane"/>
    <property type="evidence" value="ECO:0007669"/>
    <property type="project" value="InterPro"/>
</dbReference>
<evidence type="ECO:0000313" key="5">
    <source>
        <dbReference type="EMBL" id="NXD18677.1"/>
    </source>
</evidence>
<evidence type="ECO:0000313" key="6">
    <source>
        <dbReference type="Proteomes" id="UP000661971"/>
    </source>
</evidence>
<evidence type="ECO:0000256" key="1">
    <source>
        <dbReference type="ARBA" id="ARBA00022741"/>
    </source>
</evidence>
<name>A0A851TPK8_9AVES</name>
<dbReference type="GO" id="GO:0004016">
    <property type="term" value="F:adenylate cyclase activity"/>
    <property type="evidence" value="ECO:0007669"/>
    <property type="project" value="InterPro"/>
</dbReference>
<dbReference type="GO" id="GO:0006171">
    <property type="term" value="P:cAMP biosynthetic process"/>
    <property type="evidence" value="ECO:0007669"/>
    <property type="project" value="InterPro"/>
</dbReference>
<organism evidence="5 6">
    <name type="scientific">Nothocercus nigrocapillus</name>
    <dbReference type="NCBI Taxonomy" id="1977171"/>
    <lineage>
        <taxon>Eukaryota</taxon>
        <taxon>Metazoa</taxon>
        <taxon>Chordata</taxon>
        <taxon>Craniata</taxon>
        <taxon>Vertebrata</taxon>
        <taxon>Euteleostomi</taxon>
        <taxon>Archelosauria</taxon>
        <taxon>Archosauria</taxon>
        <taxon>Dinosauria</taxon>
        <taxon>Saurischia</taxon>
        <taxon>Theropoda</taxon>
        <taxon>Coelurosauria</taxon>
        <taxon>Aves</taxon>
        <taxon>Palaeognathae</taxon>
        <taxon>Tinamiformes</taxon>
        <taxon>Tinamidae</taxon>
        <taxon>Nothocercus</taxon>
    </lineage>
</organism>
<dbReference type="InterPro" id="IPR009398">
    <property type="entry name" value="Adcy_conserved_dom"/>
</dbReference>
<keyword evidence="6" id="KW-1185">Reference proteome</keyword>
<dbReference type="Proteomes" id="UP000661971">
    <property type="component" value="Unassembled WGS sequence"/>
</dbReference>
<feature type="non-terminal residue" evidence="5">
    <location>
        <position position="1"/>
    </location>
</feature>
<dbReference type="GO" id="GO:0007189">
    <property type="term" value="P:adenylate cyclase-activating G protein-coupled receptor signaling pathway"/>
    <property type="evidence" value="ECO:0007669"/>
    <property type="project" value="TreeGrafter"/>
</dbReference>
<keyword evidence="3" id="KW-0472">Membrane</keyword>
<feature type="transmembrane region" description="Helical" evidence="3">
    <location>
        <begin position="131"/>
        <end position="149"/>
    </location>
</feature>
<keyword evidence="2" id="KW-0456">Lyase</keyword>
<dbReference type="Pfam" id="PF06327">
    <property type="entry name" value="Adcy_cons_dom"/>
    <property type="match status" value="1"/>
</dbReference>
<feature type="non-terminal residue" evidence="5">
    <location>
        <position position="200"/>
    </location>
</feature>
<gene>
    <name evidence="5" type="primary">Adcy6_1</name>
    <name evidence="5" type="ORF">NOTNIG_R05728</name>
</gene>
<evidence type="ECO:0000259" key="4">
    <source>
        <dbReference type="Pfam" id="PF06327"/>
    </source>
</evidence>
<keyword evidence="3" id="KW-1133">Transmembrane helix</keyword>
<dbReference type="EMBL" id="WBNA01002041">
    <property type="protein sequence ID" value="NXD18677.1"/>
    <property type="molecule type" value="Genomic_DNA"/>
</dbReference>
<evidence type="ECO:0000256" key="2">
    <source>
        <dbReference type="ARBA" id="ARBA00023239"/>
    </source>
</evidence>
<feature type="transmembrane region" description="Helical" evidence="3">
    <location>
        <begin position="83"/>
        <end position="111"/>
    </location>
</feature>
<feature type="transmembrane region" description="Helical" evidence="3">
    <location>
        <begin position="56"/>
        <end position="77"/>
    </location>
</feature>
<evidence type="ECO:0000256" key="3">
    <source>
        <dbReference type="SAM" id="Phobius"/>
    </source>
</evidence>
<sequence length="200" mass="21995">AQEALNPEDEVDEFLSRAIDARSIDQLRKDHVKKFLLTFQTPELEKKYSKKVDERFSSYVACTLLVFCFICCIQLVVFPRSPLMLGLYVCIFVLLAAVLFVCAVHSCGGLFPGALQRLSRTIVRSRARSTAIAVFVVLLLFVAAFANMFSCSRVALRDCAARELNVTPAAVGPCQLRALNYSLGTAGPCHGDGPACHFPE</sequence>
<reference evidence="6" key="1">
    <citation type="submission" date="2023-07" db="EMBL/GenBank/DDBJ databases">
        <title>Bird 10,000 Genomes (B10K) Project - Family phase.</title>
        <authorList>
            <person name="Zhang G."/>
        </authorList>
    </citation>
    <scope>NUCLEOTIDE SEQUENCE [LARGE SCALE GENOMIC DNA]</scope>
</reference>
<protein>
    <submittedName>
        <fullName evidence="5">ADCY6 cyclase</fullName>
    </submittedName>
</protein>
<dbReference type="PANTHER" id="PTHR45627:SF11">
    <property type="entry name" value="ADENYLATE CYCLASE TYPE 6"/>
    <property type="match status" value="1"/>
</dbReference>
<dbReference type="GO" id="GO:0000166">
    <property type="term" value="F:nucleotide binding"/>
    <property type="evidence" value="ECO:0007669"/>
    <property type="project" value="UniProtKB-KW"/>
</dbReference>